<dbReference type="GO" id="GO:0031177">
    <property type="term" value="F:phosphopantetheine binding"/>
    <property type="evidence" value="ECO:0007669"/>
    <property type="project" value="InterPro"/>
</dbReference>
<dbReference type="InterPro" id="IPR009081">
    <property type="entry name" value="PP-bd_ACP"/>
</dbReference>
<organism evidence="4 5">
    <name type="scientific">Ophiocordyceps australis</name>
    <dbReference type="NCBI Taxonomy" id="1399860"/>
    <lineage>
        <taxon>Eukaryota</taxon>
        <taxon>Fungi</taxon>
        <taxon>Dikarya</taxon>
        <taxon>Ascomycota</taxon>
        <taxon>Pezizomycotina</taxon>
        <taxon>Sordariomycetes</taxon>
        <taxon>Hypocreomycetidae</taxon>
        <taxon>Hypocreales</taxon>
        <taxon>Ophiocordycipitaceae</taxon>
        <taxon>Ophiocordyceps</taxon>
    </lineage>
</organism>
<accession>A0A2C5Y0R5</accession>
<sequence>MLRYTTASWAAVSPATVDDIGRDATVLQAISESLARLAFLGGNPSLGMGNRVSRKIKICNLLGSSECGGFAQLIPSDGLDENGQELWGYVNIHPQTNPVFEEHTPGLYELTVKRDARCEANQPVFEQRPKLQEFRTNDLFAPHPTVPGFWQYKGRIDDMIVFLNGEKTNPLSFESYVLGHPNVKGALVFGTNRMEAGILIELADTKDGQLLLQDEKEAIGKIWPVIEVANSFAPAHARIAESHVCFVSSGKPMLRTAKGTLKRQETLRLYADEIDGVYKKSEVVNGQPEASSIDVNNIDQVAEAIRCAFTSVMKRNLSSNNDDFFSLGMDSLQVIRLVRQLQRVTGLAEVKPALVYQNPSVAALSWEIANNMSTTAKRNGTASSTQAKRLQVLHHTLQEYKGRIDELMPATRNSHAQSLQQQCTVLVTGTTGYIGSYILNELLTHPSCPNIVCLNRSVDSKNLQASRNKLRDKSLATHFPANRVKFLTSNDTSKAKLGLCHQDFGDLLREVTLVIHNAWPVDFNLPLSTFRASLDGLVGIINFCNMGSCSPFLILVSSISAAINQARSISETLVDSLEAPMPGYGESKFIAEHMLFEASRKLNMRVSVVRVGQVSGAAYTPGLWNSRDWLPRMVLSSRYLGAIPEHLGALNEIDWIPIDVLAKFIIDISINPGLDSAFEVYHAINPQVTTWPKLLPSVVHALAAHPSTFQKSTMSLISPTQWVERLRQSAVDFASDEHEEEMEARNPALKLVDFFDETFRVVASERASWSTEISLKMSKSLRRSERIQPKWMERWVRGLL</sequence>
<dbReference type="PANTHER" id="PTHR43439">
    <property type="entry name" value="PHENYLACETATE-COENZYME A LIGASE"/>
    <property type="match status" value="1"/>
</dbReference>
<evidence type="ECO:0000313" key="5">
    <source>
        <dbReference type="Proteomes" id="UP000226192"/>
    </source>
</evidence>
<dbReference type="OrthoDB" id="429813at2759"/>
<dbReference type="Pfam" id="PF23562">
    <property type="entry name" value="AMP-binding_C_3"/>
    <property type="match status" value="1"/>
</dbReference>
<keyword evidence="1" id="KW-0596">Phosphopantetheine</keyword>
<gene>
    <name evidence="4" type="ORF">CDD81_1646</name>
</gene>
<dbReference type="PROSITE" id="PS00012">
    <property type="entry name" value="PHOSPHOPANTETHEINE"/>
    <property type="match status" value="1"/>
</dbReference>
<dbReference type="Pfam" id="PF00550">
    <property type="entry name" value="PP-binding"/>
    <property type="match status" value="1"/>
</dbReference>
<dbReference type="Proteomes" id="UP000226192">
    <property type="component" value="Unassembled WGS sequence"/>
</dbReference>
<dbReference type="Gene3D" id="1.10.1200.10">
    <property type="entry name" value="ACP-like"/>
    <property type="match status" value="1"/>
</dbReference>
<dbReference type="InterPro" id="IPR020806">
    <property type="entry name" value="PKS_PP-bd"/>
</dbReference>
<dbReference type="SMART" id="SM00823">
    <property type="entry name" value="PKS_PP"/>
    <property type="match status" value="1"/>
</dbReference>
<keyword evidence="2" id="KW-0597">Phosphoprotein</keyword>
<dbReference type="AlphaFoldDB" id="A0A2C5Y0R5"/>
<feature type="domain" description="Carrier" evidence="3">
    <location>
        <begin position="296"/>
        <end position="372"/>
    </location>
</feature>
<dbReference type="InterPro" id="IPR036736">
    <property type="entry name" value="ACP-like_sf"/>
</dbReference>
<dbReference type="PANTHER" id="PTHR43439:SF2">
    <property type="entry name" value="ENZYME, PUTATIVE (JCVI)-RELATED"/>
    <property type="match status" value="1"/>
</dbReference>
<dbReference type="InterPro" id="IPR013120">
    <property type="entry name" value="FAR_NAD-bd"/>
</dbReference>
<dbReference type="STRING" id="1399860.A0A2C5Y0R5"/>
<comment type="caution">
    <text evidence="4">The sequence shown here is derived from an EMBL/GenBank/DDBJ whole genome shotgun (WGS) entry which is preliminary data.</text>
</comment>
<name>A0A2C5Y0R5_9HYPO</name>
<reference evidence="4 5" key="1">
    <citation type="submission" date="2017-06" db="EMBL/GenBank/DDBJ databases">
        <title>Ant-infecting Ophiocordyceps genomes reveal a high diversity of potential behavioral manipulation genes and a possible major role for enterotoxins.</title>
        <authorList>
            <person name="De Bekker C."/>
            <person name="Evans H.C."/>
            <person name="Brachmann A."/>
            <person name="Hughes D.P."/>
        </authorList>
    </citation>
    <scope>NUCLEOTIDE SEQUENCE [LARGE SCALE GENOMIC DNA]</scope>
    <source>
        <strain evidence="4 5">Map64</strain>
    </source>
</reference>
<dbReference type="Gene3D" id="3.40.50.720">
    <property type="entry name" value="NAD(P)-binding Rossmann-like Domain"/>
    <property type="match status" value="1"/>
</dbReference>
<evidence type="ECO:0000259" key="3">
    <source>
        <dbReference type="PROSITE" id="PS50075"/>
    </source>
</evidence>
<protein>
    <recommendedName>
        <fullName evidence="3">Carrier domain-containing protein</fullName>
    </recommendedName>
</protein>
<evidence type="ECO:0000313" key="4">
    <source>
        <dbReference type="EMBL" id="PHH60471.1"/>
    </source>
</evidence>
<dbReference type="SUPFAM" id="SSF47336">
    <property type="entry name" value="ACP-like"/>
    <property type="match status" value="1"/>
</dbReference>
<dbReference type="InterPro" id="IPR051414">
    <property type="entry name" value="Adenylate-forming_Reductase"/>
</dbReference>
<proteinExistence type="predicted"/>
<dbReference type="EMBL" id="NJET01000145">
    <property type="protein sequence ID" value="PHH60471.1"/>
    <property type="molecule type" value="Genomic_DNA"/>
</dbReference>
<evidence type="ECO:0000256" key="2">
    <source>
        <dbReference type="ARBA" id="ARBA00022553"/>
    </source>
</evidence>
<keyword evidence="5" id="KW-1185">Reference proteome</keyword>
<dbReference type="InterPro" id="IPR006162">
    <property type="entry name" value="Ppantetheine_attach_site"/>
</dbReference>
<dbReference type="SUPFAM" id="SSF56801">
    <property type="entry name" value="Acetyl-CoA synthetase-like"/>
    <property type="match status" value="1"/>
</dbReference>
<dbReference type="PROSITE" id="PS50075">
    <property type="entry name" value="CARRIER"/>
    <property type="match status" value="1"/>
</dbReference>
<dbReference type="InterPro" id="IPR036291">
    <property type="entry name" value="NAD(P)-bd_dom_sf"/>
</dbReference>
<dbReference type="Pfam" id="PF07993">
    <property type="entry name" value="NAD_binding_4"/>
    <property type="match status" value="1"/>
</dbReference>
<evidence type="ECO:0000256" key="1">
    <source>
        <dbReference type="ARBA" id="ARBA00022450"/>
    </source>
</evidence>
<dbReference type="SUPFAM" id="SSF51735">
    <property type="entry name" value="NAD(P)-binding Rossmann-fold domains"/>
    <property type="match status" value="1"/>
</dbReference>